<keyword evidence="3 6" id="KW-1133">Transmembrane helix</keyword>
<proteinExistence type="predicted"/>
<dbReference type="Proteomes" id="UP001153719">
    <property type="component" value="Chromosome"/>
</dbReference>
<feature type="transmembrane region" description="Helical" evidence="6">
    <location>
        <begin position="144"/>
        <end position="165"/>
    </location>
</feature>
<dbReference type="PROSITE" id="PS50801">
    <property type="entry name" value="STAS"/>
    <property type="match status" value="1"/>
</dbReference>
<keyword evidence="2 6" id="KW-0812">Transmembrane</keyword>
<feature type="transmembrane region" description="Helical" evidence="6">
    <location>
        <begin position="210"/>
        <end position="229"/>
    </location>
</feature>
<feature type="domain" description="STAS" evidence="7">
    <location>
        <begin position="445"/>
        <end position="560"/>
    </location>
</feature>
<dbReference type="InterPro" id="IPR036513">
    <property type="entry name" value="STAS_dom_sf"/>
</dbReference>
<dbReference type="Pfam" id="PF00916">
    <property type="entry name" value="Sulfate_transp"/>
    <property type="match status" value="1"/>
</dbReference>
<dbReference type="InterPro" id="IPR001902">
    <property type="entry name" value="SLC26A/SulP_fam"/>
</dbReference>
<feature type="transmembrane region" description="Helical" evidence="6">
    <location>
        <begin position="107"/>
        <end position="132"/>
    </location>
</feature>
<dbReference type="GO" id="GO:0055085">
    <property type="term" value="P:transmembrane transport"/>
    <property type="evidence" value="ECO:0007669"/>
    <property type="project" value="InterPro"/>
</dbReference>
<dbReference type="InterPro" id="IPR002645">
    <property type="entry name" value="STAS_dom"/>
</dbReference>
<feature type="transmembrane region" description="Helical" evidence="6">
    <location>
        <begin position="249"/>
        <end position="272"/>
    </location>
</feature>
<evidence type="ECO:0000256" key="3">
    <source>
        <dbReference type="ARBA" id="ARBA00022989"/>
    </source>
</evidence>
<organism evidence="8 9">
    <name type="scientific">Planktothrix pseudagardhii</name>
    <dbReference type="NCBI Taxonomy" id="132604"/>
    <lineage>
        <taxon>Bacteria</taxon>
        <taxon>Bacillati</taxon>
        <taxon>Cyanobacteriota</taxon>
        <taxon>Cyanophyceae</taxon>
        <taxon>Oscillatoriophycideae</taxon>
        <taxon>Oscillatoriales</taxon>
        <taxon>Microcoleaceae</taxon>
        <taxon>Planktothrix</taxon>
    </lineage>
</organism>
<dbReference type="CDD" id="cd07042">
    <property type="entry name" value="STAS_SulP_like_sulfate_transporter"/>
    <property type="match status" value="1"/>
</dbReference>
<dbReference type="GO" id="GO:0016020">
    <property type="term" value="C:membrane"/>
    <property type="evidence" value="ECO:0007669"/>
    <property type="project" value="UniProtKB-SubCell"/>
</dbReference>
<dbReference type="AlphaFoldDB" id="A0A9W4G8B0"/>
<dbReference type="NCBIfam" id="TIGR00815">
    <property type="entry name" value="sulP"/>
    <property type="match status" value="1"/>
</dbReference>
<evidence type="ECO:0000256" key="2">
    <source>
        <dbReference type="ARBA" id="ARBA00022692"/>
    </source>
</evidence>
<dbReference type="KEGG" id="ppsu:NO713_03861"/>
<keyword evidence="9" id="KW-1185">Reference proteome</keyword>
<feature type="transmembrane region" description="Helical" evidence="6">
    <location>
        <begin position="359"/>
        <end position="378"/>
    </location>
</feature>
<evidence type="ECO:0000256" key="6">
    <source>
        <dbReference type="SAM" id="Phobius"/>
    </source>
</evidence>
<feature type="transmembrane region" description="Helical" evidence="6">
    <location>
        <begin position="185"/>
        <end position="203"/>
    </location>
</feature>
<feature type="transmembrane region" description="Helical" evidence="6">
    <location>
        <begin position="449"/>
        <end position="472"/>
    </location>
</feature>
<dbReference type="PANTHER" id="PTHR11814">
    <property type="entry name" value="SULFATE TRANSPORTER"/>
    <property type="match status" value="1"/>
</dbReference>
<name>A0A9W4G8B0_9CYAN</name>
<protein>
    <submittedName>
        <fullName evidence="8">Sulfate transporter MT1781</fullName>
    </submittedName>
</protein>
<dbReference type="Gene3D" id="3.30.750.24">
    <property type="entry name" value="STAS domain"/>
    <property type="match status" value="1"/>
</dbReference>
<dbReference type="RefSeq" id="WP_254174418.1">
    <property type="nucleotide sequence ID" value="NZ_LR882967.1"/>
</dbReference>
<evidence type="ECO:0000313" key="8">
    <source>
        <dbReference type="EMBL" id="CAD5971657.1"/>
    </source>
</evidence>
<gene>
    <name evidence="8" type="ORF">NO713_03861</name>
</gene>
<accession>A0A9W4G8B0</accession>
<evidence type="ECO:0000256" key="4">
    <source>
        <dbReference type="ARBA" id="ARBA00023136"/>
    </source>
</evidence>
<dbReference type="Pfam" id="PF01740">
    <property type="entry name" value="STAS"/>
    <property type="match status" value="1"/>
</dbReference>
<keyword evidence="4 6" id="KW-0472">Membrane</keyword>
<sequence>MKHFRLSSPLAQIFPILTWLPHYQRDWLRADLIAGLTVWAVMIPQAMAYAGIAGVPPLIGLYAVPFPLFLYAILGTSRLMVIGPDSATALISGVTVSALVASGSQDYLVLTSAMAIIVGCCFLLFGSLKMGWVADFIPTPVMKAFVQGLVWVTIVGQIPKLLGLHSISGNFLQKLMQILEQLPQLHPLTALIGVLSLVLLFVLKTFVPQIPSALTTVILSSLGVTIFHLGEKGLDLIGAVETGLPHLSFPLVSLTQLNALLPGALAIVLLGYAESLGAAKTAAEKTGEDIDPNQELISLGPANIAAGLSSGFIVMGSLSKTWVAVAAGGKTQLSSLIQGILVLLTLLFLLPLFQNLSHTTLAAIVIDVMLGLVNLSYFKQLRYINQYEFAIALLAFTGVLIFGVLQGISLGVITSIIFLIYRASHPHTDVLGRIPETQMYRDINLHPEAIIIPGLLIFRFSNNLIFANANYFRTELKQKIRQASTPTQMVLIDAETINLIDSTALEMLRKLRVELMKDNIVLAWARLRDPLYQRMYRAGLIEEIGEHNFYERITDGVSEFTRQSSSTLPNHPTTDSIDTNPEIN</sequence>
<feature type="transmembrane region" description="Helical" evidence="6">
    <location>
        <begin position="58"/>
        <end position="74"/>
    </location>
</feature>
<feature type="transmembrane region" description="Helical" evidence="6">
    <location>
        <begin position="336"/>
        <end position="353"/>
    </location>
</feature>
<evidence type="ECO:0000313" key="9">
    <source>
        <dbReference type="Proteomes" id="UP001153719"/>
    </source>
</evidence>
<comment type="subcellular location">
    <subcellularLocation>
        <location evidence="1">Membrane</location>
        <topology evidence="1">Multi-pass membrane protein</topology>
    </subcellularLocation>
</comment>
<evidence type="ECO:0000256" key="1">
    <source>
        <dbReference type="ARBA" id="ARBA00004141"/>
    </source>
</evidence>
<evidence type="ECO:0000256" key="5">
    <source>
        <dbReference type="SAM" id="MobiDB-lite"/>
    </source>
</evidence>
<feature type="region of interest" description="Disordered" evidence="5">
    <location>
        <begin position="561"/>
        <end position="584"/>
    </location>
</feature>
<dbReference type="InterPro" id="IPR011547">
    <property type="entry name" value="SLC26A/SulP_dom"/>
</dbReference>
<feature type="transmembrane region" description="Helical" evidence="6">
    <location>
        <begin position="390"/>
        <end position="421"/>
    </location>
</feature>
<evidence type="ECO:0000259" key="7">
    <source>
        <dbReference type="PROSITE" id="PS50801"/>
    </source>
</evidence>
<feature type="transmembrane region" description="Helical" evidence="6">
    <location>
        <begin position="81"/>
        <end position="101"/>
    </location>
</feature>
<reference evidence="8" key="1">
    <citation type="submission" date="2020-09" db="EMBL/GenBank/DDBJ databases">
        <authorList>
            <person name="Blom J."/>
        </authorList>
    </citation>
    <scope>NUCLEOTIDE SEQUENCE</scope>
    <source>
        <strain evidence="8">No.713</strain>
    </source>
</reference>
<dbReference type="EMBL" id="LR882967">
    <property type="protein sequence ID" value="CAD5971657.1"/>
    <property type="molecule type" value="Genomic_DNA"/>
</dbReference>
<dbReference type="SUPFAM" id="SSF52091">
    <property type="entry name" value="SpoIIaa-like"/>
    <property type="match status" value="1"/>
</dbReference>